<keyword evidence="4" id="KW-1185">Reference proteome</keyword>
<protein>
    <recommendedName>
        <fullName evidence="2">EGF-like domain-containing protein</fullName>
    </recommendedName>
</protein>
<keyword evidence="1" id="KW-0245">EGF-like domain</keyword>
<dbReference type="Pfam" id="PF00008">
    <property type="entry name" value="EGF"/>
    <property type="match status" value="1"/>
</dbReference>
<evidence type="ECO:0000256" key="1">
    <source>
        <dbReference type="PROSITE-ProRule" id="PRU00076"/>
    </source>
</evidence>
<sequence length="309" mass="34348">MASATPEADPENFQVLQGPKRADIARDRYDCRVIQFVDHEDGTALVGHVIAKLKVPNENVCRLQCFLDDDCVSCNFGPSETGGDNVCELNNSTDRKHLRRRKYHTFQGSENTCQSAPCINNGKCQYGFTDKTFRCLCPVGFEGELCEREECTLFDFEHGLSGWMITGTAFNNQPTYGDNPTARNRGEPSKHKGDWWIGGYENRPSPSHIAGRTQGDGPQGTLTSPSFVISGHAFKFLIGGSCRIAEIRAELLVEGNVVHQATGRCSESMIERNWDVTGYKNKVAQLRLVDSTSGGWGHINFDHFEEICN</sequence>
<name>A0A9W9ZWR0_9CNID</name>
<reference evidence="3" key="1">
    <citation type="submission" date="2023-01" db="EMBL/GenBank/DDBJ databases">
        <title>Genome assembly of the deep-sea coral Lophelia pertusa.</title>
        <authorList>
            <person name="Herrera S."/>
            <person name="Cordes E."/>
        </authorList>
    </citation>
    <scope>NUCLEOTIDE SEQUENCE</scope>
    <source>
        <strain evidence="3">USNM1676648</strain>
        <tissue evidence="3">Polyp</tissue>
    </source>
</reference>
<organism evidence="3 4">
    <name type="scientific">Desmophyllum pertusum</name>
    <dbReference type="NCBI Taxonomy" id="174260"/>
    <lineage>
        <taxon>Eukaryota</taxon>
        <taxon>Metazoa</taxon>
        <taxon>Cnidaria</taxon>
        <taxon>Anthozoa</taxon>
        <taxon>Hexacorallia</taxon>
        <taxon>Scleractinia</taxon>
        <taxon>Caryophylliina</taxon>
        <taxon>Caryophylliidae</taxon>
        <taxon>Desmophyllum</taxon>
    </lineage>
</organism>
<evidence type="ECO:0000313" key="3">
    <source>
        <dbReference type="EMBL" id="KAJ7389302.1"/>
    </source>
</evidence>
<dbReference type="PROSITE" id="PS50026">
    <property type="entry name" value="EGF_3"/>
    <property type="match status" value="1"/>
</dbReference>
<dbReference type="Gene3D" id="2.10.25.10">
    <property type="entry name" value="Laminin"/>
    <property type="match status" value="1"/>
</dbReference>
<dbReference type="EMBL" id="MU825436">
    <property type="protein sequence ID" value="KAJ7389302.1"/>
    <property type="molecule type" value="Genomic_DNA"/>
</dbReference>
<proteinExistence type="predicted"/>
<dbReference type="PROSITE" id="PS01186">
    <property type="entry name" value="EGF_2"/>
    <property type="match status" value="1"/>
</dbReference>
<gene>
    <name evidence="3" type="ORF">OS493_032462</name>
</gene>
<comment type="caution">
    <text evidence="1">Lacks conserved residue(s) required for the propagation of feature annotation.</text>
</comment>
<dbReference type="OrthoDB" id="5959512at2759"/>
<accession>A0A9W9ZWR0</accession>
<dbReference type="CDD" id="cd00054">
    <property type="entry name" value="EGF_CA"/>
    <property type="match status" value="1"/>
</dbReference>
<comment type="caution">
    <text evidence="3">The sequence shown here is derived from an EMBL/GenBank/DDBJ whole genome shotgun (WGS) entry which is preliminary data.</text>
</comment>
<dbReference type="PROSITE" id="PS00022">
    <property type="entry name" value="EGF_1"/>
    <property type="match status" value="1"/>
</dbReference>
<feature type="domain" description="EGF-like" evidence="2">
    <location>
        <begin position="109"/>
        <end position="147"/>
    </location>
</feature>
<dbReference type="AlphaFoldDB" id="A0A9W9ZWR0"/>
<evidence type="ECO:0000259" key="2">
    <source>
        <dbReference type="PROSITE" id="PS50026"/>
    </source>
</evidence>
<keyword evidence="1" id="KW-1015">Disulfide bond</keyword>
<dbReference type="InterPro" id="IPR000742">
    <property type="entry name" value="EGF"/>
</dbReference>
<dbReference type="Proteomes" id="UP001163046">
    <property type="component" value="Unassembled WGS sequence"/>
</dbReference>
<dbReference type="SUPFAM" id="SSF57196">
    <property type="entry name" value="EGF/Laminin"/>
    <property type="match status" value="1"/>
</dbReference>
<feature type="disulfide bond" evidence="1">
    <location>
        <begin position="137"/>
        <end position="146"/>
    </location>
</feature>
<evidence type="ECO:0000313" key="4">
    <source>
        <dbReference type="Proteomes" id="UP001163046"/>
    </source>
</evidence>
<dbReference type="SMART" id="SM00181">
    <property type="entry name" value="EGF"/>
    <property type="match status" value="1"/>
</dbReference>
<feature type="disulfide bond" evidence="1">
    <location>
        <begin position="118"/>
        <end position="135"/>
    </location>
</feature>